<feature type="transmembrane region" description="Helical" evidence="1">
    <location>
        <begin position="147"/>
        <end position="167"/>
    </location>
</feature>
<evidence type="ECO:0000313" key="2">
    <source>
        <dbReference type="EMBL" id="KAG2391986.1"/>
    </source>
</evidence>
<evidence type="ECO:0000256" key="1">
    <source>
        <dbReference type="SAM" id="Phobius"/>
    </source>
</evidence>
<feature type="transmembrane region" description="Helical" evidence="1">
    <location>
        <begin position="173"/>
        <end position="191"/>
    </location>
</feature>
<dbReference type="GeneID" id="68105924"/>
<feature type="transmembrane region" description="Helical" evidence="1">
    <location>
        <begin position="105"/>
        <end position="126"/>
    </location>
</feature>
<sequence>MVVLINVACECLLIASCLFSIRKIVNSDHRSVFSTNYTPKNPLAFIILFASIAFAACLGIINYASLNSQLASYHPIVSRYVGSLIMPLLLPFGVVQSIGYGPIRITPSVGQVILTALIAFIGAVIYNEQVAGLRSGLFSIPHSAEELLSVGSVVFCLLYAIYGYLTAGSSASTIRFKCLHMIYAVVTMIVADSILKNKLLGGMDVSPFEKVDLFHIIFSFSMIFLGNVAVGGF</sequence>
<dbReference type="Proteomes" id="UP000816034">
    <property type="component" value="Unassembled WGS sequence"/>
</dbReference>
<accession>A0AA88KPZ5</accession>
<organism evidence="2 3">
    <name type="scientific">Naegleria lovaniensis</name>
    <name type="common">Amoeba</name>
    <dbReference type="NCBI Taxonomy" id="51637"/>
    <lineage>
        <taxon>Eukaryota</taxon>
        <taxon>Discoba</taxon>
        <taxon>Heterolobosea</taxon>
        <taxon>Tetramitia</taxon>
        <taxon>Eutetramitia</taxon>
        <taxon>Vahlkampfiidae</taxon>
        <taxon>Naegleria</taxon>
    </lineage>
</organism>
<dbReference type="AlphaFoldDB" id="A0AA88KPZ5"/>
<name>A0AA88KPZ5_NAELO</name>
<evidence type="ECO:0000313" key="3">
    <source>
        <dbReference type="Proteomes" id="UP000816034"/>
    </source>
</evidence>
<proteinExistence type="predicted"/>
<protein>
    <submittedName>
        <fullName evidence="2">Uncharacterized protein</fullName>
    </submittedName>
</protein>
<keyword evidence="3" id="KW-1185">Reference proteome</keyword>
<dbReference type="EMBL" id="PYSW02000006">
    <property type="protein sequence ID" value="KAG2391986.1"/>
    <property type="molecule type" value="Genomic_DNA"/>
</dbReference>
<keyword evidence="1" id="KW-0812">Transmembrane</keyword>
<feature type="transmembrane region" description="Helical" evidence="1">
    <location>
        <begin position="76"/>
        <end position="99"/>
    </location>
</feature>
<keyword evidence="1" id="KW-1133">Transmembrane helix</keyword>
<dbReference type="RefSeq" id="XP_044553880.1">
    <property type="nucleotide sequence ID" value="XM_044689351.1"/>
</dbReference>
<reference evidence="2 3" key="1">
    <citation type="journal article" date="2018" name="BMC Genomics">
        <title>The genome of Naegleria lovaniensis, the basis for a comparative approach to unravel pathogenicity factors of the human pathogenic amoeba N. fowleri.</title>
        <authorList>
            <person name="Liechti N."/>
            <person name="Schurch N."/>
            <person name="Bruggmann R."/>
            <person name="Wittwer M."/>
        </authorList>
    </citation>
    <scope>NUCLEOTIDE SEQUENCE [LARGE SCALE GENOMIC DNA]</scope>
    <source>
        <strain evidence="2 3">ATCC 30569</strain>
    </source>
</reference>
<feature type="transmembrane region" description="Helical" evidence="1">
    <location>
        <begin position="211"/>
        <end position="230"/>
    </location>
</feature>
<comment type="caution">
    <text evidence="2">The sequence shown here is derived from an EMBL/GenBank/DDBJ whole genome shotgun (WGS) entry which is preliminary data.</text>
</comment>
<gene>
    <name evidence="2" type="ORF">C9374_013471</name>
</gene>
<keyword evidence="1" id="KW-0472">Membrane</keyword>
<feature type="transmembrane region" description="Helical" evidence="1">
    <location>
        <begin position="43"/>
        <end position="64"/>
    </location>
</feature>